<dbReference type="InterPro" id="IPR022441">
    <property type="entry name" value="Para_beta_helix_rpt-2"/>
</dbReference>
<gene>
    <name evidence="3" type="ORF">B1B05_06280</name>
</gene>
<dbReference type="NCBIfam" id="TIGR03804">
    <property type="entry name" value="para_beta_helix"/>
    <property type="match status" value="1"/>
</dbReference>
<name>A0ABX4ECU9_9BACI</name>
<dbReference type="Gene3D" id="2.160.20.10">
    <property type="entry name" value="Single-stranded right-handed beta-helix, Pectin lyase-like"/>
    <property type="match status" value="1"/>
</dbReference>
<dbReference type="Pfam" id="PF05048">
    <property type="entry name" value="NosD"/>
    <property type="match status" value="1"/>
</dbReference>
<dbReference type="Proteomes" id="UP000215545">
    <property type="component" value="Unassembled WGS sequence"/>
</dbReference>
<dbReference type="InterPro" id="IPR006626">
    <property type="entry name" value="PbH1"/>
</dbReference>
<accession>A0ABX4ECU9</accession>
<dbReference type="InterPro" id="IPR007742">
    <property type="entry name" value="NosD_dom"/>
</dbReference>
<evidence type="ECO:0000259" key="2">
    <source>
        <dbReference type="Pfam" id="PF05048"/>
    </source>
</evidence>
<dbReference type="EMBL" id="MWSK01000002">
    <property type="protein sequence ID" value="OXS79376.1"/>
    <property type="molecule type" value="Genomic_DNA"/>
</dbReference>
<keyword evidence="1" id="KW-0732">Signal</keyword>
<dbReference type="InterPro" id="IPR012334">
    <property type="entry name" value="Pectin_lyas_fold"/>
</dbReference>
<protein>
    <recommendedName>
        <fullName evidence="2">Periplasmic copper-binding protein NosD beta helix domain-containing protein</fullName>
    </recommendedName>
</protein>
<evidence type="ECO:0000313" key="3">
    <source>
        <dbReference type="EMBL" id="OXS79376.1"/>
    </source>
</evidence>
<proteinExistence type="predicted"/>
<dbReference type="SMART" id="SM00710">
    <property type="entry name" value="PbH1"/>
    <property type="match status" value="10"/>
</dbReference>
<evidence type="ECO:0000256" key="1">
    <source>
        <dbReference type="SAM" id="SignalP"/>
    </source>
</evidence>
<organism evidence="3 4">
    <name type="scientific">Domibacillus enclensis</name>
    <dbReference type="NCBI Taxonomy" id="1017273"/>
    <lineage>
        <taxon>Bacteria</taxon>
        <taxon>Bacillati</taxon>
        <taxon>Bacillota</taxon>
        <taxon>Bacilli</taxon>
        <taxon>Bacillales</taxon>
        <taxon>Bacillaceae</taxon>
        <taxon>Domibacillus</taxon>
    </lineage>
</organism>
<dbReference type="InterPro" id="IPR011050">
    <property type="entry name" value="Pectin_lyase_fold/virulence"/>
</dbReference>
<feature type="chain" id="PRO_5047073038" description="Periplasmic copper-binding protein NosD beta helix domain-containing protein" evidence="1">
    <location>
        <begin position="42"/>
        <end position="479"/>
    </location>
</feature>
<sequence length="479" mass="50433">MKKSKRLDLNSRRYVKKMKYAKKIWAAGLLSASILAMPFMAEHTEAATVNVLQYGAKANDNALDTPAIQKAIDAAASAGGGIVDIPAGTFDLAVNSSGNGLMLKSNVHLRMDSGTVLKLKANSLQNYRLLNVSNVQNVKITGGTLIGDRAIHTGSGGEWGHGVHIMGSASSIYVYGVTAKNFWGDGFTVENNFETVKKVPNDVVIDRVTADHNRRQGLSIVAGRNITVTNSLFKNTNGTLPSSGVDLERDPPYNLPLEGVSIRHNIMENNAGYGLMFAYADGSRAEYNIIRNNKMGGVLLGHSHGNTVAGNTIANNGGDVSESYYSNGVLINYGQNNAVHNNIISGSIKRGVYALNGVNGNKITANKLTSNQSVGIETYGGTGMTITNNHLSSNNGTTRISNAAASTVSNNGSSVAFTAPAQTPGPIAASTAPAGGASEQRTASAVETASTRLELKAALAETDLSPTVKRAILLYRFSK</sequence>
<feature type="signal peptide" evidence="1">
    <location>
        <begin position="1"/>
        <end position="41"/>
    </location>
</feature>
<dbReference type="SUPFAM" id="SSF51126">
    <property type="entry name" value="Pectin lyase-like"/>
    <property type="match status" value="2"/>
</dbReference>
<feature type="domain" description="Periplasmic copper-binding protein NosD beta helix" evidence="2">
    <location>
        <begin position="258"/>
        <end position="403"/>
    </location>
</feature>
<evidence type="ECO:0000313" key="4">
    <source>
        <dbReference type="Proteomes" id="UP000215545"/>
    </source>
</evidence>
<keyword evidence="4" id="KW-1185">Reference proteome</keyword>
<reference evidence="4" key="1">
    <citation type="submission" date="2017-03" db="EMBL/GenBank/DDBJ databases">
        <title>Bacillus sp. V-88(T) DSM27956, whole genome shotgun sequencing project.</title>
        <authorList>
            <person name="Dastager S.G."/>
            <person name="Neurgaonkar P.S."/>
            <person name="Dharne M.S."/>
        </authorList>
    </citation>
    <scope>NUCLEOTIDE SEQUENCE [LARGE SCALE GENOMIC DNA]</scope>
    <source>
        <strain evidence="4">DSM 25145</strain>
    </source>
</reference>
<comment type="caution">
    <text evidence="3">The sequence shown here is derived from an EMBL/GenBank/DDBJ whole genome shotgun (WGS) entry which is preliminary data.</text>
</comment>